<organism evidence="1">
    <name type="scientific">Haemonchus placei</name>
    <name type="common">Barber's pole worm</name>
    <dbReference type="NCBI Taxonomy" id="6290"/>
    <lineage>
        <taxon>Eukaryota</taxon>
        <taxon>Metazoa</taxon>
        <taxon>Ecdysozoa</taxon>
        <taxon>Nematoda</taxon>
        <taxon>Chromadorea</taxon>
        <taxon>Rhabditida</taxon>
        <taxon>Rhabditina</taxon>
        <taxon>Rhabditomorpha</taxon>
        <taxon>Strongyloidea</taxon>
        <taxon>Trichostrongylidae</taxon>
        <taxon>Haemonchus</taxon>
    </lineage>
</organism>
<dbReference type="AlphaFoldDB" id="A0A0N4WLV2"/>
<reference evidence="1" key="1">
    <citation type="submission" date="2017-02" db="UniProtKB">
        <authorList>
            <consortium name="WormBaseParasite"/>
        </authorList>
    </citation>
    <scope>IDENTIFICATION</scope>
</reference>
<name>A0A0N4WLV2_HAEPC</name>
<accession>A0A0N4WLV2</accession>
<dbReference type="WBParaSite" id="HPLM_0001215101-mRNA-1">
    <property type="protein sequence ID" value="HPLM_0001215101-mRNA-1"/>
    <property type="gene ID" value="HPLM_0001215101"/>
</dbReference>
<proteinExistence type="predicted"/>
<sequence>MLNLVSLKRERFTGPLWLVTGTNGDVTGARSRISMINGTTGDTGDILIRRLDSLLFISKLCHIDVLIDCNQCLEWYPEMDNNAYHRYCYQWNIFPTDFSLIGNPKSLAVRFSHK</sequence>
<protein>
    <submittedName>
        <fullName evidence="1">Recep_L_domain domain-containing protein</fullName>
    </submittedName>
</protein>
<evidence type="ECO:0000313" key="1">
    <source>
        <dbReference type="WBParaSite" id="HPLM_0001215101-mRNA-1"/>
    </source>
</evidence>